<dbReference type="PRINTS" id="PR00301">
    <property type="entry name" value="HEATSHOCK70"/>
</dbReference>
<proteinExistence type="inferred from homology"/>
<dbReference type="InterPro" id="IPR043129">
    <property type="entry name" value="ATPase_NBD"/>
</dbReference>
<dbReference type="HAMAP" id="MF_00679">
    <property type="entry name" value="HscA"/>
    <property type="match status" value="1"/>
</dbReference>
<dbReference type="Gene3D" id="3.30.420.40">
    <property type="match status" value="2"/>
</dbReference>
<comment type="similarity">
    <text evidence="1 5 6">Belongs to the heat shock protein 70 family.</text>
</comment>
<evidence type="ECO:0000256" key="3">
    <source>
        <dbReference type="ARBA" id="ARBA00022840"/>
    </source>
</evidence>
<dbReference type="HOGENOM" id="CLU_005965_2_1_4"/>
<dbReference type="InterPro" id="IPR010236">
    <property type="entry name" value="ISC_FeS_clus_asmbl_HscA"/>
</dbReference>
<name>D5WZN9_THIK1</name>
<evidence type="ECO:0000313" key="7">
    <source>
        <dbReference type="EMBL" id="ADG30455.1"/>
    </source>
</evidence>
<reference evidence="7" key="1">
    <citation type="submission" date="2010-04" db="EMBL/GenBank/DDBJ databases">
        <title>Complete sequence of Thiomonas intermedia K12.</title>
        <authorList>
            <consortium name="US DOE Joint Genome Institute"/>
            <person name="Lucas S."/>
            <person name="Copeland A."/>
            <person name="Lapidus A."/>
            <person name="Cheng J.-F."/>
            <person name="Bruce D."/>
            <person name="Goodwin L."/>
            <person name="Pitluck S."/>
            <person name="Davenport K."/>
            <person name="Detter J.C."/>
            <person name="Han C."/>
            <person name="Tapia R."/>
            <person name="Land M."/>
            <person name="Hauser L."/>
            <person name="Kyrpides N."/>
            <person name="Ovchinnikova G."/>
            <person name="Kerfeld C.A."/>
            <person name="Cannon G.C."/>
            <person name="Heinhorst S."/>
            <person name="Woyke T."/>
        </authorList>
    </citation>
    <scope>NUCLEOTIDE SEQUENCE [LARGE SCALE GENOMIC DNA]</scope>
    <source>
        <strain evidence="7">K12</strain>
    </source>
</reference>
<dbReference type="eggNOG" id="COG0443">
    <property type="taxonomic scope" value="Bacteria"/>
</dbReference>
<evidence type="ECO:0000256" key="6">
    <source>
        <dbReference type="RuleBase" id="RU003322"/>
    </source>
</evidence>
<dbReference type="InterPro" id="IPR013126">
    <property type="entry name" value="Hsp_70_fam"/>
</dbReference>
<dbReference type="AlphaFoldDB" id="D5WZN9"/>
<keyword evidence="3 5" id="KW-0067">ATP-binding</keyword>
<dbReference type="EMBL" id="CP002021">
    <property type="protein sequence ID" value="ADG30455.1"/>
    <property type="molecule type" value="Genomic_DNA"/>
</dbReference>
<dbReference type="PANTHER" id="PTHR19375">
    <property type="entry name" value="HEAT SHOCK PROTEIN 70KDA"/>
    <property type="match status" value="1"/>
</dbReference>
<keyword evidence="2 5" id="KW-0547">Nucleotide-binding</keyword>
<accession>D5WZN9</accession>
<dbReference type="NCBIfam" id="TIGR01991">
    <property type="entry name" value="HscA"/>
    <property type="match status" value="1"/>
</dbReference>
<organism evidence="7">
    <name type="scientific">Thiomonas intermedia (strain K12)</name>
    <name type="common">Thiobacillus intermedius</name>
    <dbReference type="NCBI Taxonomy" id="75379"/>
    <lineage>
        <taxon>Bacteria</taxon>
        <taxon>Pseudomonadati</taxon>
        <taxon>Pseudomonadota</taxon>
        <taxon>Betaproteobacteria</taxon>
        <taxon>Burkholderiales</taxon>
        <taxon>Thiomonas</taxon>
    </lineage>
</organism>
<dbReference type="InterPro" id="IPR018181">
    <property type="entry name" value="Heat_shock_70_CS"/>
</dbReference>
<dbReference type="STRING" id="75379.Tint_1061"/>
<evidence type="ECO:0000256" key="2">
    <source>
        <dbReference type="ARBA" id="ARBA00022741"/>
    </source>
</evidence>
<dbReference type="Gene3D" id="2.60.34.10">
    <property type="entry name" value="Substrate Binding Domain Of DNAk, Chain A, domain 1"/>
    <property type="match status" value="1"/>
</dbReference>
<evidence type="ECO:0000256" key="5">
    <source>
        <dbReference type="HAMAP-Rule" id="MF_00679"/>
    </source>
</evidence>
<dbReference type="FunFam" id="2.60.34.10:FF:000005">
    <property type="entry name" value="Chaperone protein HscA homolog"/>
    <property type="match status" value="1"/>
</dbReference>
<evidence type="ECO:0000256" key="4">
    <source>
        <dbReference type="ARBA" id="ARBA00023186"/>
    </source>
</evidence>
<evidence type="ECO:0000256" key="1">
    <source>
        <dbReference type="ARBA" id="ARBA00007381"/>
    </source>
</evidence>
<dbReference type="GO" id="GO:0016226">
    <property type="term" value="P:iron-sulfur cluster assembly"/>
    <property type="evidence" value="ECO:0007669"/>
    <property type="project" value="InterPro"/>
</dbReference>
<comment type="function">
    <text evidence="5">Chaperone involved in the maturation of iron-sulfur cluster-containing proteins. Has a low intrinsic ATPase activity which is markedly stimulated by HscB.</text>
</comment>
<dbReference type="PROSITE" id="PS01036">
    <property type="entry name" value="HSP70_3"/>
    <property type="match status" value="1"/>
</dbReference>
<sequence length="631" mass="67337">MALLQISEPGQSPDPHQHRRAVGIDLGTTHSLVAAVLSGSPQCLPDAQGEVLLPSVVHYHADGRAEVGLRAREEQALDPANTLVSVKRYMGRSPSDLPPTALAHYRINHDARMVRFQTAAGEMTPVQVSADILRVLRWRAEDTLGGELVGAVITVPAYFDDAQRQATKDAAQLAGLHVLRLINEPTAAALAYGLDHGAEGLYVIYDLGGGTFDLSVLRLSKGVFEVVATSGDTALGGDDFDQRIEALMRQQAGNPELSASLQRQWRMAARQAKEALSAASSVEYTVALADGASHTGTLQRDDFEQASADLVQRTLALLRRALSDAQVSIADVQGVVLVGGATRMPMIRQAVARAIGKAPLTDLNPDEVVALGAAIQANALAGNAGADDVLLLDVIPLSLGVETMGGLVEHILPRNSTIPQARAQDFTTFRDGQTAMAIHVVQGERELVSDCRSLARFELRGIPPMVAGAARIRVTFAVDADGLLEVSAQELTTGVQAQVQVKPAYGLDDAQIAQMLHDSVAHAQDDRDARMLQEARVDAQALLAATRNAMQLDRDLLSEQEIAQIHTDMAALAQAEQGGDIDQIRLATEALTRQTDAFAERRMNRSIQRALAGQSVDQIAQLTDTPSSTAS</sequence>
<dbReference type="SUPFAM" id="SSF100920">
    <property type="entry name" value="Heat shock protein 70kD (HSP70), peptide-binding domain"/>
    <property type="match status" value="1"/>
</dbReference>
<dbReference type="PROSITE" id="PS00297">
    <property type="entry name" value="HSP70_1"/>
    <property type="match status" value="1"/>
</dbReference>
<dbReference type="GO" id="GO:0140662">
    <property type="term" value="F:ATP-dependent protein folding chaperone"/>
    <property type="evidence" value="ECO:0007669"/>
    <property type="project" value="InterPro"/>
</dbReference>
<dbReference type="GO" id="GO:0016887">
    <property type="term" value="F:ATP hydrolysis activity"/>
    <property type="evidence" value="ECO:0007669"/>
    <property type="project" value="UniProtKB-UniRule"/>
</dbReference>
<dbReference type="KEGG" id="tin:Tint_1061"/>
<protein>
    <recommendedName>
        <fullName evidence="5">Chaperone protein HscA homolog</fullName>
    </recommendedName>
</protein>
<dbReference type="GO" id="GO:0051082">
    <property type="term" value="F:unfolded protein binding"/>
    <property type="evidence" value="ECO:0007669"/>
    <property type="project" value="InterPro"/>
</dbReference>
<dbReference type="NCBIfam" id="NF003520">
    <property type="entry name" value="PRK05183.1"/>
    <property type="match status" value="1"/>
</dbReference>
<dbReference type="PROSITE" id="PS00329">
    <property type="entry name" value="HSP70_2"/>
    <property type="match status" value="1"/>
</dbReference>
<dbReference type="Pfam" id="PF00012">
    <property type="entry name" value="HSP70"/>
    <property type="match status" value="1"/>
</dbReference>
<dbReference type="InterPro" id="IPR029047">
    <property type="entry name" value="HSP70_peptide-bd_sf"/>
</dbReference>
<gene>
    <name evidence="5" type="primary">hscA</name>
    <name evidence="7" type="ordered locus">Tint_1061</name>
</gene>
<dbReference type="BioCyc" id="TINT75379:TINT_RS05305-MONOMER"/>
<keyword evidence="4 5" id="KW-0143">Chaperone</keyword>
<dbReference type="FunFam" id="3.30.420.40:FF:000046">
    <property type="entry name" value="Chaperone protein HscA"/>
    <property type="match status" value="1"/>
</dbReference>
<dbReference type="GO" id="GO:0005524">
    <property type="term" value="F:ATP binding"/>
    <property type="evidence" value="ECO:0007669"/>
    <property type="project" value="UniProtKB-KW"/>
</dbReference>
<dbReference type="SUPFAM" id="SSF100934">
    <property type="entry name" value="Heat shock protein 70kD (HSP70), C-terminal subdomain"/>
    <property type="match status" value="1"/>
</dbReference>
<dbReference type="Gene3D" id="1.20.1270.10">
    <property type="match status" value="1"/>
</dbReference>
<dbReference type="Gene3D" id="3.90.640.10">
    <property type="entry name" value="Actin, Chain A, domain 4"/>
    <property type="match status" value="1"/>
</dbReference>
<dbReference type="InterPro" id="IPR029048">
    <property type="entry name" value="HSP70_C_sf"/>
</dbReference>
<dbReference type="SUPFAM" id="SSF53067">
    <property type="entry name" value="Actin-like ATPase domain"/>
    <property type="match status" value="2"/>
</dbReference>